<reference evidence="4" key="1">
    <citation type="submission" date="2020-10" db="EMBL/GenBank/DDBJ databases">
        <authorList>
            <person name="Gilroy R."/>
        </authorList>
    </citation>
    <scope>NUCLEOTIDE SEQUENCE</scope>
    <source>
        <strain evidence="4">ChiBcolR7-354</strain>
    </source>
</reference>
<gene>
    <name evidence="4" type="ORF">IAB77_05465</name>
</gene>
<dbReference type="InterPro" id="IPR002347">
    <property type="entry name" value="SDR_fam"/>
</dbReference>
<name>A0A9D0ZDP6_9FIRM</name>
<keyword evidence="2" id="KW-0560">Oxidoreductase</keyword>
<protein>
    <submittedName>
        <fullName evidence="4">SDR family oxidoreductase</fullName>
    </submittedName>
</protein>
<dbReference type="InterPro" id="IPR057326">
    <property type="entry name" value="KR_dom"/>
</dbReference>
<dbReference type="Pfam" id="PF00106">
    <property type="entry name" value="adh_short"/>
    <property type="match status" value="1"/>
</dbReference>
<dbReference type="GO" id="GO:0016491">
    <property type="term" value="F:oxidoreductase activity"/>
    <property type="evidence" value="ECO:0007669"/>
    <property type="project" value="UniProtKB-KW"/>
</dbReference>
<dbReference type="CDD" id="cd05233">
    <property type="entry name" value="SDR_c"/>
    <property type="match status" value="1"/>
</dbReference>
<feature type="domain" description="Ketoreductase" evidence="3">
    <location>
        <begin position="2"/>
        <end position="175"/>
    </location>
</feature>
<comment type="similarity">
    <text evidence="1">Belongs to the short-chain dehydrogenases/reductases (SDR) family.</text>
</comment>
<sequence length="249" mass="25875">MADILLCGANEGIGLALAASLLELGHRVAVLDISLSHIGALSERFGGSLLCFQADASSPDAVKAAANSAAAAFGGFDAAVHNACVCPFAPFEESGPGLFDSAYYVNFIGAVNLTHAALPHMRPGGRVAFTSSGVGITGFPNLSAYASTKGALESLAKCLRLEYAGSGISFHILHPPLTRTRSSAPLPVPPEFMAGPETVGRGLARALFSRRFIICHSRLQWLQTIACCLFPLRFGSLLSRLTARAASGS</sequence>
<reference evidence="4" key="2">
    <citation type="journal article" date="2021" name="PeerJ">
        <title>Extensive microbial diversity within the chicken gut microbiome revealed by metagenomics and culture.</title>
        <authorList>
            <person name="Gilroy R."/>
            <person name="Ravi A."/>
            <person name="Getino M."/>
            <person name="Pursley I."/>
            <person name="Horton D.L."/>
            <person name="Alikhan N.F."/>
            <person name="Baker D."/>
            <person name="Gharbi K."/>
            <person name="Hall N."/>
            <person name="Watson M."/>
            <person name="Adriaenssens E.M."/>
            <person name="Foster-Nyarko E."/>
            <person name="Jarju S."/>
            <person name="Secka A."/>
            <person name="Antonio M."/>
            <person name="Oren A."/>
            <person name="Chaudhuri R.R."/>
            <person name="La Ragione R."/>
            <person name="Hildebrand F."/>
            <person name="Pallen M.J."/>
        </authorList>
    </citation>
    <scope>NUCLEOTIDE SEQUENCE</scope>
    <source>
        <strain evidence="4">ChiBcolR7-354</strain>
    </source>
</reference>
<dbReference type="EMBL" id="DVGA01000053">
    <property type="protein sequence ID" value="HIQ78690.1"/>
    <property type="molecule type" value="Genomic_DNA"/>
</dbReference>
<dbReference type="Gene3D" id="3.40.50.720">
    <property type="entry name" value="NAD(P)-binding Rossmann-like Domain"/>
    <property type="match status" value="1"/>
</dbReference>
<evidence type="ECO:0000259" key="3">
    <source>
        <dbReference type="SMART" id="SM00822"/>
    </source>
</evidence>
<comment type="caution">
    <text evidence="4">The sequence shown here is derived from an EMBL/GenBank/DDBJ whole genome shotgun (WGS) entry which is preliminary data.</text>
</comment>
<evidence type="ECO:0000313" key="4">
    <source>
        <dbReference type="EMBL" id="HIQ78690.1"/>
    </source>
</evidence>
<dbReference type="InterPro" id="IPR036291">
    <property type="entry name" value="NAD(P)-bd_dom_sf"/>
</dbReference>
<dbReference type="InterPro" id="IPR020904">
    <property type="entry name" value="Sc_DH/Rdtase_CS"/>
</dbReference>
<dbReference type="PRINTS" id="PR00081">
    <property type="entry name" value="GDHRDH"/>
</dbReference>
<organism evidence="4 5">
    <name type="scientific">Candidatus Scatomorpha intestinavium</name>
    <dbReference type="NCBI Taxonomy" id="2840922"/>
    <lineage>
        <taxon>Bacteria</taxon>
        <taxon>Bacillati</taxon>
        <taxon>Bacillota</taxon>
        <taxon>Clostridia</taxon>
        <taxon>Eubacteriales</taxon>
        <taxon>Candidatus Scatomorpha</taxon>
    </lineage>
</organism>
<evidence type="ECO:0000256" key="1">
    <source>
        <dbReference type="ARBA" id="ARBA00006484"/>
    </source>
</evidence>
<evidence type="ECO:0000313" key="5">
    <source>
        <dbReference type="Proteomes" id="UP000824262"/>
    </source>
</evidence>
<dbReference type="PANTHER" id="PTHR43669:SF3">
    <property type="entry name" value="ALCOHOL DEHYDROGENASE, PUTATIVE (AFU_ORTHOLOGUE AFUA_3G03445)-RELATED"/>
    <property type="match status" value="1"/>
</dbReference>
<dbReference type="SUPFAM" id="SSF51735">
    <property type="entry name" value="NAD(P)-binding Rossmann-fold domains"/>
    <property type="match status" value="1"/>
</dbReference>
<dbReference type="PANTHER" id="PTHR43669">
    <property type="entry name" value="5-KETO-D-GLUCONATE 5-REDUCTASE"/>
    <property type="match status" value="1"/>
</dbReference>
<dbReference type="PROSITE" id="PS00061">
    <property type="entry name" value="ADH_SHORT"/>
    <property type="match status" value="1"/>
</dbReference>
<dbReference type="Proteomes" id="UP000824262">
    <property type="component" value="Unassembled WGS sequence"/>
</dbReference>
<dbReference type="SMART" id="SM00822">
    <property type="entry name" value="PKS_KR"/>
    <property type="match status" value="1"/>
</dbReference>
<proteinExistence type="inferred from homology"/>
<evidence type="ECO:0000256" key="2">
    <source>
        <dbReference type="ARBA" id="ARBA00023002"/>
    </source>
</evidence>
<dbReference type="AlphaFoldDB" id="A0A9D0ZDP6"/>
<accession>A0A9D0ZDP6</accession>